<protein>
    <submittedName>
        <fullName evidence="3">Glutathione S-transferase 1</fullName>
    </submittedName>
</protein>
<dbReference type="SFLD" id="SFLDS00019">
    <property type="entry name" value="Glutathione_Transferase_(cytos"/>
    <property type="match status" value="1"/>
</dbReference>
<dbReference type="InterPro" id="IPR010987">
    <property type="entry name" value="Glutathione-S-Trfase_C-like"/>
</dbReference>
<dbReference type="AlphaFoldDB" id="A0A482VXC2"/>
<dbReference type="InterPro" id="IPR004046">
    <property type="entry name" value="GST_C"/>
</dbReference>
<gene>
    <name evidence="3" type="ORF">BDFB_010230</name>
</gene>
<dbReference type="PANTHER" id="PTHR43969">
    <property type="entry name" value="GLUTATHIONE S TRANSFERASE D10, ISOFORM A-RELATED"/>
    <property type="match status" value="1"/>
</dbReference>
<reference evidence="3 4" key="1">
    <citation type="submission" date="2017-03" db="EMBL/GenBank/DDBJ databases">
        <title>Genome of the blue death feigning beetle - Asbolus verrucosus.</title>
        <authorList>
            <person name="Rider S.D."/>
        </authorList>
    </citation>
    <scope>NUCLEOTIDE SEQUENCE [LARGE SCALE GENOMIC DNA]</scope>
    <source>
        <strain evidence="3">Butters</strain>
        <tissue evidence="3">Head and leg muscle</tissue>
    </source>
</reference>
<dbReference type="EMBL" id="QDEB01053435">
    <property type="protein sequence ID" value="RZC37346.1"/>
    <property type="molecule type" value="Genomic_DNA"/>
</dbReference>
<evidence type="ECO:0000313" key="4">
    <source>
        <dbReference type="Proteomes" id="UP000292052"/>
    </source>
</evidence>
<dbReference type="PANTHER" id="PTHR43969:SF8">
    <property type="entry name" value="GLUTATHIONE S TRANSFERASE E13, ISOFORM A-RELATED"/>
    <property type="match status" value="1"/>
</dbReference>
<evidence type="ECO:0000313" key="3">
    <source>
        <dbReference type="EMBL" id="RZC37346.1"/>
    </source>
</evidence>
<dbReference type="PROSITE" id="PS50404">
    <property type="entry name" value="GST_NTER"/>
    <property type="match status" value="1"/>
</dbReference>
<dbReference type="GO" id="GO:0006749">
    <property type="term" value="P:glutathione metabolic process"/>
    <property type="evidence" value="ECO:0007669"/>
    <property type="project" value="TreeGrafter"/>
</dbReference>
<name>A0A482VXC2_ASBVE</name>
<dbReference type="PROSITE" id="PS50405">
    <property type="entry name" value="GST_CTER"/>
    <property type="match status" value="1"/>
</dbReference>
<evidence type="ECO:0000259" key="1">
    <source>
        <dbReference type="PROSITE" id="PS50404"/>
    </source>
</evidence>
<keyword evidence="3" id="KW-0808">Transferase</keyword>
<dbReference type="Gene3D" id="3.40.30.10">
    <property type="entry name" value="Glutaredoxin"/>
    <property type="match status" value="1"/>
</dbReference>
<dbReference type="InterPro" id="IPR040079">
    <property type="entry name" value="Glutathione_S-Trfase"/>
</dbReference>
<feature type="domain" description="GST N-terminal" evidence="1">
    <location>
        <begin position="1"/>
        <end position="75"/>
    </location>
</feature>
<organism evidence="3 4">
    <name type="scientific">Asbolus verrucosus</name>
    <name type="common">Desert ironclad beetle</name>
    <dbReference type="NCBI Taxonomy" id="1661398"/>
    <lineage>
        <taxon>Eukaryota</taxon>
        <taxon>Metazoa</taxon>
        <taxon>Ecdysozoa</taxon>
        <taxon>Arthropoda</taxon>
        <taxon>Hexapoda</taxon>
        <taxon>Insecta</taxon>
        <taxon>Pterygota</taxon>
        <taxon>Neoptera</taxon>
        <taxon>Endopterygota</taxon>
        <taxon>Coleoptera</taxon>
        <taxon>Polyphaga</taxon>
        <taxon>Cucujiformia</taxon>
        <taxon>Tenebrionidae</taxon>
        <taxon>Pimeliinae</taxon>
        <taxon>Asbolus</taxon>
    </lineage>
</organism>
<keyword evidence="4" id="KW-1185">Reference proteome</keyword>
<dbReference type="CDD" id="cd03177">
    <property type="entry name" value="GST_C_Delta_Epsilon"/>
    <property type="match status" value="1"/>
</dbReference>
<feature type="domain" description="GST C-terminal" evidence="2">
    <location>
        <begin position="81"/>
        <end position="200"/>
    </location>
</feature>
<dbReference type="SUPFAM" id="SSF52833">
    <property type="entry name" value="Thioredoxin-like"/>
    <property type="match status" value="1"/>
</dbReference>
<dbReference type="GO" id="GO:0004364">
    <property type="term" value="F:glutathione transferase activity"/>
    <property type="evidence" value="ECO:0007669"/>
    <property type="project" value="TreeGrafter"/>
</dbReference>
<dbReference type="STRING" id="1661398.A0A482VXC2"/>
<evidence type="ECO:0000259" key="2">
    <source>
        <dbReference type="PROSITE" id="PS50405"/>
    </source>
</evidence>
<dbReference type="InterPro" id="IPR036249">
    <property type="entry name" value="Thioredoxin-like_sf"/>
</dbReference>
<dbReference type="InterPro" id="IPR036282">
    <property type="entry name" value="Glutathione-S-Trfase_C_sf"/>
</dbReference>
<sequence>MRPKLYMSEICPSARAVVLTAKVLELTLELKEVQPCKDNKFIQQHSIPTLEDSGYVIWDSHAIIAFLVGKYGKDDSLYPRDLPKRSVIDQRLRFDSGVISFFTRTILNPIMYEDNVNTITEIYSVVEHFFDENNEWIAGNDLTIADLSLIPSITSLGVVVPIDEKKFPKLARWIKRAEAMPFYEANIKGLCKLRDSLNRC</sequence>
<dbReference type="SUPFAM" id="SSF47616">
    <property type="entry name" value="GST C-terminal domain-like"/>
    <property type="match status" value="1"/>
</dbReference>
<accession>A0A482VXC2</accession>
<proteinExistence type="predicted"/>
<dbReference type="InterPro" id="IPR004045">
    <property type="entry name" value="Glutathione_S-Trfase_N"/>
</dbReference>
<dbReference type="Gene3D" id="1.20.1050.10">
    <property type="match status" value="1"/>
</dbReference>
<dbReference type="OrthoDB" id="2309723at2759"/>
<dbReference type="FunFam" id="1.20.1050.10:FF:000007">
    <property type="entry name" value="Glutathione S-transferase 1-1"/>
    <property type="match status" value="1"/>
</dbReference>
<dbReference type="Proteomes" id="UP000292052">
    <property type="component" value="Unassembled WGS sequence"/>
</dbReference>
<dbReference type="Pfam" id="PF00043">
    <property type="entry name" value="GST_C"/>
    <property type="match status" value="1"/>
</dbReference>
<comment type="caution">
    <text evidence="3">The sequence shown here is derived from an EMBL/GenBank/DDBJ whole genome shotgun (WGS) entry which is preliminary data.</text>
</comment>
<dbReference type="SFLD" id="SFLDG00358">
    <property type="entry name" value="Main_(cytGST)"/>
    <property type="match status" value="1"/>
</dbReference>